<name>A0A0F9WM30_9MICR</name>
<protein>
    <submittedName>
        <fullName evidence="1">Uncharacterized protein</fullName>
    </submittedName>
</protein>
<evidence type="ECO:0000313" key="2">
    <source>
        <dbReference type="Proteomes" id="UP000034350"/>
    </source>
</evidence>
<reference evidence="1 2" key="1">
    <citation type="journal article" date="2015" name="Environ. Microbiol.">
        <title>Genome analyses suggest the presence of polyploidy and recent human-driven expansions in eight global populations of the honeybee pathogen Nosema ceranae.</title>
        <authorList>
            <person name="Pelin A."/>
            <person name="Selman M."/>
            <person name="Aris-Brosou S."/>
            <person name="Farinelli L."/>
            <person name="Corradi N."/>
        </authorList>
    </citation>
    <scope>NUCLEOTIDE SEQUENCE [LARGE SCALE GENOMIC DNA]</scope>
    <source>
        <strain evidence="1 2">PA08 1199</strain>
    </source>
</reference>
<dbReference type="VEuPathDB" id="MicrosporidiaDB:AAJ76_1140004471"/>
<dbReference type="GeneID" id="36318698"/>
<keyword evidence="2" id="KW-1185">Reference proteome</keyword>
<gene>
    <name evidence="1" type="ORF">AAJ76_1140004471</name>
</gene>
<evidence type="ECO:0000313" key="1">
    <source>
        <dbReference type="EMBL" id="KKO74128.1"/>
    </source>
</evidence>
<proteinExistence type="predicted"/>
<dbReference type="RefSeq" id="XP_024329870.1">
    <property type="nucleotide sequence ID" value="XM_024473801.1"/>
</dbReference>
<accession>A0A0F9WM30</accession>
<comment type="caution">
    <text evidence="1">The sequence shown here is derived from an EMBL/GenBank/DDBJ whole genome shotgun (WGS) entry which is preliminary data.</text>
</comment>
<dbReference type="EMBL" id="JPQZ01000114">
    <property type="protein sequence ID" value="KKO74128.1"/>
    <property type="molecule type" value="Genomic_DNA"/>
</dbReference>
<organism evidence="1 2">
    <name type="scientific">Vairimorpha ceranae</name>
    <dbReference type="NCBI Taxonomy" id="40302"/>
    <lineage>
        <taxon>Eukaryota</taxon>
        <taxon>Fungi</taxon>
        <taxon>Fungi incertae sedis</taxon>
        <taxon>Microsporidia</taxon>
        <taxon>Nosematidae</taxon>
        <taxon>Vairimorpha</taxon>
    </lineage>
</organism>
<dbReference type="AlphaFoldDB" id="A0A0F9WM30"/>
<dbReference type="Proteomes" id="UP000034350">
    <property type="component" value="Unassembled WGS sequence"/>
</dbReference>
<sequence length="140" mass="16203">MGIILESQTIKGWILDKAEEGTLVFIKNRKPENKLDKKFIGPYIVIKNKLKEAYEMQSIEIGVTQQISRKDFLVFKENEGESNIELVLVNRHALNEGGRLSPVTVNVQIIRLKVKHKDMKLTPETQQASERSQNYIKNFY</sequence>